<dbReference type="EMBL" id="BMMK01000019">
    <property type="protein sequence ID" value="GGM65080.1"/>
    <property type="molecule type" value="Genomic_DNA"/>
</dbReference>
<evidence type="ECO:0000256" key="7">
    <source>
        <dbReference type="ARBA" id="ARBA00023015"/>
    </source>
</evidence>
<evidence type="ECO:0000256" key="8">
    <source>
        <dbReference type="ARBA" id="ARBA00023125"/>
    </source>
</evidence>
<comment type="caution">
    <text evidence="13">The sequence shown here is derived from an EMBL/GenBank/DDBJ whole genome shotgun (WGS) entry which is preliminary data.</text>
</comment>
<evidence type="ECO:0000256" key="2">
    <source>
        <dbReference type="ARBA" id="ARBA00006597"/>
    </source>
</evidence>
<keyword evidence="6 11" id="KW-0411">Iron-sulfur</keyword>
<dbReference type="Proteomes" id="UP000637578">
    <property type="component" value="Unassembled WGS sequence"/>
</dbReference>
<feature type="binding site" evidence="11">
    <location>
        <position position="40"/>
    </location>
    <ligand>
        <name>[4Fe-4S] cluster</name>
        <dbReference type="ChEBI" id="CHEBI:49883"/>
    </ligand>
</feature>
<evidence type="ECO:0000256" key="3">
    <source>
        <dbReference type="ARBA" id="ARBA00022485"/>
    </source>
</evidence>
<evidence type="ECO:0000313" key="14">
    <source>
        <dbReference type="Proteomes" id="UP000637578"/>
    </source>
</evidence>
<name>A0A8J3FWC1_9PSEU</name>
<dbReference type="InterPro" id="IPR003482">
    <property type="entry name" value="Whib"/>
</dbReference>
<dbReference type="RefSeq" id="WP_189059806.1">
    <property type="nucleotide sequence ID" value="NZ_BMMK01000019.1"/>
</dbReference>
<dbReference type="HAMAP" id="MF_01479">
    <property type="entry name" value="WhiB"/>
    <property type="match status" value="1"/>
</dbReference>
<proteinExistence type="inferred from homology"/>
<evidence type="ECO:0000256" key="4">
    <source>
        <dbReference type="ARBA" id="ARBA00022723"/>
    </source>
</evidence>
<keyword evidence="4 11" id="KW-0479">Metal-binding</keyword>
<evidence type="ECO:0000313" key="13">
    <source>
        <dbReference type="EMBL" id="GGM65080.1"/>
    </source>
</evidence>
<feature type="binding site" evidence="11">
    <location>
        <position position="37"/>
    </location>
    <ligand>
        <name>[4Fe-4S] cluster</name>
        <dbReference type="ChEBI" id="CHEBI:49883"/>
    </ligand>
</feature>
<keyword evidence="3 11" id="KW-0004">4Fe-4S</keyword>
<feature type="binding site" evidence="11">
    <location>
        <position position="46"/>
    </location>
    <ligand>
        <name>[4Fe-4S] cluster</name>
        <dbReference type="ChEBI" id="CHEBI:49883"/>
    </ligand>
</feature>
<keyword evidence="14" id="KW-1185">Reference proteome</keyword>
<dbReference type="PANTHER" id="PTHR38839">
    <property type="entry name" value="TRANSCRIPTIONAL REGULATOR WHID-RELATED"/>
    <property type="match status" value="1"/>
</dbReference>
<dbReference type="AlphaFoldDB" id="A0A8J3FWC1"/>
<organism evidence="13 14">
    <name type="scientific">Longimycelium tulufanense</name>
    <dbReference type="NCBI Taxonomy" id="907463"/>
    <lineage>
        <taxon>Bacteria</taxon>
        <taxon>Bacillati</taxon>
        <taxon>Actinomycetota</taxon>
        <taxon>Actinomycetes</taxon>
        <taxon>Pseudonocardiales</taxon>
        <taxon>Pseudonocardiaceae</taxon>
        <taxon>Longimycelium</taxon>
    </lineage>
</organism>
<comment type="subcellular location">
    <subcellularLocation>
        <location evidence="1 11">Cytoplasm</location>
    </subcellularLocation>
</comment>
<sequence length="170" mass="18673">MTLRLPTWRHRAACRGRTDLDFIDPTPEQAVECRTLCATCPVREQCLADALTTGEAWGIWGGLDADERAALAEQHGHPAPIVRPAHGTNTRYAKHGCRCDLCRQAHTAYERERRERRRTGDPWARPITLAVPVRTGRRWAGAGQLLLPLPGLPAPAGAADEYAELLAPAA</sequence>
<dbReference type="GO" id="GO:0045454">
    <property type="term" value="P:cell redox homeostasis"/>
    <property type="evidence" value="ECO:0007669"/>
    <property type="project" value="TreeGrafter"/>
</dbReference>
<keyword evidence="8 11" id="KW-0238">DNA-binding</keyword>
<evidence type="ECO:0000256" key="9">
    <source>
        <dbReference type="ARBA" id="ARBA00023157"/>
    </source>
</evidence>
<dbReference type="GO" id="GO:0045892">
    <property type="term" value="P:negative regulation of DNA-templated transcription"/>
    <property type="evidence" value="ECO:0007669"/>
    <property type="project" value="TreeGrafter"/>
</dbReference>
<dbReference type="Pfam" id="PF02467">
    <property type="entry name" value="Whib"/>
    <property type="match status" value="1"/>
</dbReference>
<keyword evidence="7 11" id="KW-0805">Transcription regulation</keyword>
<accession>A0A8J3FWC1</accession>
<dbReference type="GO" id="GO:0003677">
    <property type="term" value="F:DNA binding"/>
    <property type="evidence" value="ECO:0007669"/>
    <property type="project" value="UniProtKB-UniRule"/>
</dbReference>
<dbReference type="GO" id="GO:0047134">
    <property type="term" value="F:protein-disulfide reductase [NAD(P)H] activity"/>
    <property type="evidence" value="ECO:0007669"/>
    <property type="project" value="TreeGrafter"/>
</dbReference>
<comment type="function">
    <text evidence="11">Acts as a transcriptional regulator. Probably redox-responsive. The apo- but not holo-form probably binds DNA.</text>
</comment>
<keyword evidence="11" id="KW-0963">Cytoplasm</keyword>
<reference evidence="13" key="2">
    <citation type="submission" date="2020-09" db="EMBL/GenBank/DDBJ databases">
        <authorList>
            <person name="Sun Q."/>
            <person name="Zhou Y."/>
        </authorList>
    </citation>
    <scope>NUCLEOTIDE SEQUENCE</scope>
    <source>
        <strain evidence="13">CGMCC 4.5737</strain>
    </source>
</reference>
<dbReference type="GO" id="GO:0005737">
    <property type="term" value="C:cytoplasm"/>
    <property type="evidence" value="ECO:0007669"/>
    <property type="project" value="UniProtKB-SubCell"/>
</dbReference>
<feature type="binding site" evidence="11">
    <location>
        <position position="14"/>
    </location>
    <ligand>
        <name>[4Fe-4S] cluster</name>
        <dbReference type="ChEBI" id="CHEBI:49883"/>
    </ligand>
</feature>
<evidence type="ECO:0000259" key="12">
    <source>
        <dbReference type="PROSITE" id="PS51674"/>
    </source>
</evidence>
<keyword evidence="5 11" id="KW-0408">Iron</keyword>
<evidence type="ECO:0000256" key="11">
    <source>
        <dbReference type="HAMAP-Rule" id="MF_01479"/>
    </source>
</evidence>
<dbReference type="GO" id="GO:0046872">
    <property type="term" value="F:metal ion binding"/>
    <property type="evidence" value="ECO:0007669"/>
    <property type="project" value="UniProtKB-KW"/>
</dbReference>
<keyword evidence="9 11" id="KW-1015">Disulfide bond</keyword>
<dbReference type="PROSITE" id="PS51674">
    <property type="entry name" value="4FE4S_WBL"/>
    <property type="match status" value="1"/>
</dbReference>
<comment type="PTM">
    <text evidence="11">Upon Fe-S cluster removal intramolecular disulfide bonds are formed.</text>
</comment>
<dbReference type="InterPro" id="IPR034768">
    <property type="entry name" value="4FE4S_WBL"/>
</dbReference>
<dbReference type="GO" id="GO:0035731">
    <property type="term" value="F:dinitrosyl-iron complex binding"/>
    <property type="evidence" value="ECO:0007669"/>
    <property type="project" value="UniProtKB-UniRule"/>
</dbReference>
<feature type="domain" description="4Fe-4S Wbl-type" evidence="12">
    <location>
        <begin position="13"/>
        <end position="70"/>
    </location>
</feature>
<protein>
    <recommendedName>
        <fullName evidence="11">Transcriptional regulator WhiB</fullName>
    </recommendedName>
</protein>
<reference evidence="13" key="1">
    <citation type="journal article" date="2014" name="Int. J. Syst. Evol. Microbiol.">
        <title>Complete genome sequence of Corynebacterium casei LMG S-19264T (=DSM 44701T), isolated from a smear-ripened cheese.</title>
        <authorList>
            <consortium name="US DOE Joint Genome Institute (JGI-PGF)"/>
            <person name="Walter F."/>
            <person name="Albersmeier A."/>
            <person name="Kalinowski J."/>
            <person name="Ruckert C."/>
        </authorList>
    </citation>
    <scope>NUCLEOTIDE SEQUENCE</scope>
    <source>
        <strain evidence="13">CGMCC 4.5737</strain>
    </source>
</reference>
<keyword evidence="10 11" id="KW-0804">Transcription</keyword>
<evidence type="ECO:0000256" key="1">
    <source>
        <dbReference type="ARBA" id="ARBA00004496"/>
    </source>
</evidence>
<evidence type="ECO:0000256" key="6">
    <source>
        <dbReference type="ARBA" id="ARBA00023014"/>
    </source>
</evidence>
<dbReference type="GO" id="GO:0051539">
    <property type="term" value="F:4 iron, 4 sulfur cluster binding"/>
    <property type="evidence" value="ECO:0007669"/>
    <property type="project" value="UniProtKB-UniRule"/>
</dbReference>
<evidence type="ECO:0000256" key="5">
    <source>
        <dbReference type="ARBA" id="ARBA00023004"/>
    </source>
</evidence>
<comment type="similarity">
    <text evidence="2 11">Belongs to the WhiB family.</text>
</comment>
<comment type="PTM">
    <text evidence="11">The Fe-S cluster can be nitrosylated by nitric oxide (NO).</text>
</comment>
<comment type="cofactor">
    <cofactor evidence="11">
        <name>[4Fe-4S] cluster</name>
        <dbReference type="ChEBI" id="CHEBI:49883"/>
    </cofactor>
    <text evidence="11">Binds 1 [4Fe-4S] cluster per subunit. Following nitrosylation of the [4Fe-4S] cluster binds 1 [4Fe-8(NO)] cluster per subunit.</text>
</comment>
<evidence type="ECO:0000256" key="10">
    <source>
        <dbReference type="ARBA" id="ARBA00023163"/>
    </source>
</evidence>
<gene>
    <name evidence="11" type="primary">whiB</name>
    <name evidence="13" type="ORF">GCM10012275_39530</name>
</gene>